<dbReference type="Proteomes" id="UP000029917">
    <property type="component" value="Unassembled WGS sequence"/>
</dbReference>
<dbReference type="Pfam" id="PF00293">
    <property type="entry name" value="NUDIX"/>
    <property type="match status" value="1"/>
</dbReference>
<dbReference type="EMBL" id="JRKS01000022">
    <property type="protein sequence ID" value="KGJ07362.1"/>
    <property type="molecule type" value="Genomic_DNA"/>
</dbReference>
<proteinExistence type="predicted"/>
<keyword evidence="4" id="KW-0460">Magnesium</keyword>
<dbReference type="InterPro" id="IPR047198">
    <property type="entry name" value="DDP-like_NUDIX"/>
</dbReference>
<dbReference type="GO" id="GO:1901907">
    <property type="term" value="P:diadenosine pentaphosphate catabolic process"/>
    <property type="evidence" value="ECO:0007669"/>
    <property type="project" value="TreeGrafter"/>
</dbReference>
<reference evidence="6 7" key="2">
    <citation type="submission" date="2014-10" db="EMBL/GenBank/DDBJ databases">
        <title>Paracoccus sanguinis sp. nov., isolated from clinical specimens of New York State patients.</title>
        <authorList>
            <person name="Mingle L.A."/>
            <person name="Cole J.A."/>
            <person name="Lapierre P."/>
            <person name="Musser K.A."/>
        </authorList>
    </citation>
    <scope>NUCLEOTIDE SEQUENCE [LARGE SCALE GENOMIC DNA]</scope>
    <source>
        <strain evidence="6 7">HAMBI 3106</strain>
    </source>
</reference>
<dbReference type="PANTHER" id="PTHR12629:SF0">
    <property type="entry name" value="DIPHOSPHOINOSITOL-POLYPHOSPHATE DIPHOSPHATASE"/>
    <property type="match status" value="1"/>
</dbReference>
<dbReference type="STRING" id="690417.IC63_08820"/>
<dbReference type="GO" id="GO:0034432">
    <property type="term" value="F:bis(5'-adenosyl)-pentaphosphatase activity"/>
    <property type="evidence" value="ECO:0007669"/>
    <property type="project" value="TreeGrafter"/>
</dbReference>
<gene>
    <name evidence="6" type="ORF">IC63_08820</name>
</gene>
<evidence type="ECO:0000259" key="5">
    <source>
        <dbReference type="PROSITE" id="PS51462"/>
    </source>
</evidence>
<dbReference type="PANTHER" id="PTHR12629">
    <property type="entry name" value="DIPHOSPHOINOSITOL POLYPHOSPHATE PHOSPHOHYDROLASE"/>
    <property type="match status" value="1"/>
</dbReference>
<dbReference type="GO" id="GO:0071543">
    <property type="term" value="P:diphosphoinositol polyphosphate metabolic process"/>
    <property type="evidence" value="ECO:0007669"/>
    <property type="project" value="TreeGrafter"/>
</dbReference>
<dbReference type="GO" id="GO:0005737">
    <property type="term" value="C:cytoplasm"/>
    <property type="evidence" value="ECO:0007669"/>
    <property type="project" value="TreeGrafter"/>
</dbReference>
<dbReference type="GO" id="GO:0000298">
    <property type="term" value="F:endopolyphosphatase activity"/>
    <property type="evidence" value="ECO:0007669"/>
    <property type="project" value="TreeGrafter"/>
</dbReference>
<dbReference type="InterPro" id="IPR015797">
    <property type="entry name" value="NUDIX_hydrolase-like_dom_sf"/>
</dbReference>
<protein>
    <submittedName>
        <fullName evidence="6">NUDIX hydrolase</fullName>
    </submittedName>
</protein>
<organism evidence="6 7">
    <name type="scientific">Paracoccus sphaerophysae</name>
    <dbReference type="NCBI Taxonomy" id="690417"/>
    <lineage>
        <taxon>Bacteria</taxon>
        <taxon>Pseudomonadati</taxon>
        <taxon>Pseudomonadota</taxon>
        <taxon>Alphaproteobacteria</taxon>
        <taxon>Rhodobacterales</taxon>
        <taxon>Paracoccaceae</taxon>
        <taxon>Paracoccus</taxon>
    </lineage>
</organism>
<evidence type="ECO:0000313" key="7">
    <source>
        <dbReference type="Proteomes" id="UP000029917"/>
    </source>
</evidence>
<dbReference type="PROSITE" id="PS51462">
    <property type="entry name" value="NUDIX"/>
    <property type="match status" value="1"/>
</dbReference>
<dbReference type="GO" id="GO:1901909">
    <property type="term" value="P:diadenosine hexaphosphate catabolic process"/>
    <property type="evidence" value="ECO:0007669"/>
    <property type="project" value="TreeGrafter"/>
</dbReference>
<keyword evidence="7" id="KW-1185">Reference proteome</keyword>
<keyword evidence="3 6" id="KW-0378">Hydrolase</keyword>
<evidence type="ECO:0000256" key="2">
    <source>
        <dbReference type="ARBA" id="ARBA00022723"/>
    </source>
</evidence>
<dbReference type="CDD" id="cd04666">
    <property type="entry name" value="NUDIX_DIPP2_like_Nudt4"/>
    <property type="match status" value="1"/>
</dbReference>
<keyword evidence="2" id="KW-0479">Metal-binding</keyword>
<evidence type="ECO:0000256" key="3">
    <source>
        <dbReference type="ARBA" id="ARBA00022801"/>
    </source>
</evidence>
<accession>A0A099FB96</accession>
<evidence type="ECO:0000256" key="1">
    <source>
        <dbReference type="ARBA" id="ARBA00001946"/>
    </source>
</evidence>
<dbReference type="AlphaFoldDB" id="A0A099FB96"/>
<sequence length="151" mass="16548">MRQIRRNLGRLIGARQPALQVAALCLDATTGRVLLITSRGTGRWIIPKGWPMPGRSLAEAALEEAWEEAGVRARPGTEIGQYHYDKMQDRGFGIPVVVHVFLTVVDALADDFPEQGSRERQWVDPARAATMVAEPELAAILRGLGRPAAAR</sequence>
<dbReference type="RefSeq" id="WP_036719103.1">
    <property type="nucleotide sequence ID" value="NZ_JRKS01000022.1"/>
</dbReference>
<dbReference type="InterPro" id="IPR000086">
    <property type="entry name" value="NUDIX_hydrolase_dom"/>
</dbReference>
<comment type="cofactor">
    <cofactor evidence="1">
        <name>Mg(2+)</name>
        <dbReference type="ChEBI" id="CHEBI:18420"/>
    </cofactor>
</comment>
<dbReference type="GO" id="GO:0008486">
    <property type="term" value="F:diphosphoinositol-polyphosphate diphosphatase activity"/>
    <property type="evidence" value="ECO:0007669"/>
    <property type="project" value="TreeGrafter"/>
</dbReference>
<evidence type="ECO:0000256" key="4">
    <source>
        <dbReference type="ARBA" id="ARBA00022842"/>
    </source>
</evidence>
<dbReference type="SUPFAM" id="SSF55811">
    <property type="entry name" value="Nudix"/>
    <property type="match status" value="1"/>
</dbReference>
<dbReference type="GO" id="GO:1901911">
    <property type="term" value="P:adenosine 5'-(hexahydrogen pentaphosphate) catabolic process"/>
    <property type="evidence" value="ECO:0007669"/>
    <property type="project" value="TreeGrafter"/>
</dbReference>
<feature type="domain" description="Nudix hydrolase" evidence="5">
    <location>
        <begin position="18"/>
        <end position="145"/>
    </location>
</feature>
<name>A0A099FB96_9RHOB</name>
<dbReference type="Gene3D" id="3.90.79.10">
    <property type="entry name" value="Nucleoside Triphosphate Pyrophosphohydrolase"/>
    <property type="match status" value="1"/>
</dbReference>
<dbReference type="GO" id="GO:0034431">
    <property type="term" value="F:bis(5'-adenosyl)-hexaphosphatase activity"/>
    <property type="evidence" value="ECO:0007669"/>
    <property type="project" value="TreeGrafter"/>
</dbReference>
<reference evidence="6 7" key="1">
    <citation type="submission" date="2014-09" db="EMBL/GenBank/DDBJ databases">
        <authorList>
            <person name="McGinnis J.M."/>
            <person name="Wolfgang W.J."/>
        </authorList>
    </citation>
    <scope>NUCLEOTIDE SEQUENCE [LARGE SCALE GENOMIC DNA]</scope>
    <source>
        <strain evidence="6 7">HAMBI 3106</strain>
    </source>
</reference>
<evidence type="ECO:0000313" key="6">
    <source>
        <dbReference type="EMBL" id="KGJ07362.1"/>
    </source>
</evidence>
<dbReference type="GO" id="GO:0046872">
    <property type="term" value="F:metal ion binding"/>
    <property type="evidence" value="ECO:0007669"/>
    <property type="project" value="UniProtKB-KW"/>
</dbReference>
<comment type="caution">
    <text evidence="6">The sequence shown here is derived from an EMBL/GenBank/DDBJ whole genome shotgun (WGS) entry which is preliminary data.</text>
</comment>